<accession>A7L9U8</accession>
<evidence type="ECO:0000313" key="2">
    <source>
        <dbReference type="EMBL" id="ABS82579.1"/>
    </source>
</evidence>
<name>A7L9U8_9POAL</name>
<reference evidence="2" key="2">
    <citation type="journal article" date="2009" name="BMC Res. Notes">
        <title>TIR-NBS-LRR genes are rare in monocots: evidence from diverse monocot orders.</title>
        <authorList>
            <person name="Tarr D.E."/>
            <person name="Alexander H.M."/>
        </authorList>
    </citation>
    <scope>NUCLEOTIDE SEQUENCE</scope>
</reference>
<dbReference type="PANTHER" id="PTHR36766">
    <property type="entry name" value="PLANT BROAD-SPECTRUM MILDEW RESISTANCE PROTEIN RPW8"/>
    <property type="match status" value="1"/>
</dbReference>
<evidence type="ECO:0000259" key="1">
    <source>
        <dbReference type="Pfam" id="PF00931"/>
    </source>
</evidence>
<protein>
    <submittedName>
        <fullName evidence="2">Putative NBS-LRR protein</fullName>
    </submittedName>
</protein>
<feature type="domain" description="NB-ARC" evidence="1">
    <location>
        <begin position="1"/>
        <end position="142"/>
    </location>
</feature>
<organism evidence="2">
    <name type="scientific">Carex blanda</name>
    <dbReference type="NCBI Taxonomy" id="69851"/>
    <lineage>
        <taxon>Eukaryota</taxon>
        <taxon>Viridiplantae</taxon>
        <taxon>Streptophyta</taxon>
        <taxon>Embryophyta</taxon>
        <taxon>Tracheophyta</taxon>
        <taxon>Spermatophyta</taxon>
        <taxon>Magnoliopsida</taxon>
        <taxon>Liliopsida</taxon>
        <taxon>Poales</taxon>
        <taxon>Cyperaceae</taxon>
        <taxon>Cyperoideae</taxon>
        <taxon>Cariceae</taxon>
        <taxon>Carex</taxon>
        <taxon>Carex subgen. Carex</taxon>
    </lineage>
</organism>
<reference evidence="2" key="1">
    <citation type="submission" date="2007-06" db="EMBL/GenBank/DDBJ databases">
        <title>Disease resistance genes in Carex blanda.</title>
        <authorList>
            <person name="Tarr D.E.K."/>
            <person name="Alexander H.M."/>
        </authorList>
    </citation>
    <scope>NUCLEOTIDE SEQUENCE</scope>
</reference>
<dbReference type="AlphaFoldDB" id="A7L9U8"/>
<dbReference type="Gene3D" id="3.40.50.300">
    <property type="entry name" value="P-loop containing nucleotide triphosphate hydrolases"/>
    <property type="match status" value="1"/>
</dbReference>
<dbReference type="PANTHER" id="PTHR36766:SF40">
    <property type="entry name" value="DISEASE RESISTANCE PROTEIN RGA3"/>
    <property type="match status" value="1"/>
</dbReference>
<dbReference type="PRINTS" id="PR00364">
    <property type="entry name" value="DISEASERSIST"/>
</dbReference>
<dbReference type="EMBL" id="EF687860">
    <property type="protein sequence ID" value="ABS82579.1"/>
    <property type="molecule type" value="Genomic_DNA"/>
</dbReference>
<dbReference type="Pfam" id="PF00931">
    <property type="entry name" value="NB-ARC"/>
    <property type="match status" value="1"/>
</dbReference>
<dbReference type="InterPro" id="IPR027417">
    <property type="entry name" value="P-loop_NTPase"/>
</dbReference>
<proteinExistence type="predicted"/>
<sequence length="169" mass="18835">GVGKTTLAQLVYNDSKIRCYFNKSAWVYVSPQFDVTRITKEVLESISLHVYSGLMGLSAVQCTLAKEIKGKKLLLVLDDVWNESPSNWEQFLEPLRVAKSVRIVVTTRSKAVAQIIRTTHIHDLSCLPQDQCKLLFEHYAFGGQIIDGSSRLRKIGAQISKKCGGLPLA</sequence>
<dbReference type="GO" id="GO:0043531">
    <property type="term" value="F:ADP binding"/>
    <property type="evidence" value="ECO:0007669"/>
    <property type="project" value="InterPro"/>
</dbReference>
<dbReference type="SUPFAM" id="SSF52540">
    <property type="entry name" value="P-loop containing nucleoside triphosphate hydrolases"/>
    <property type="match status" value="1"/>
</dbReference>
<feature type="non-terminal residue" evidence="2">
    <location>
        <position position="1"/>
    </location>
</feature>
<dbReference type="InterPro" id="IPR002182">
    <property type="entry name" value="NB-ARC"/>
</dbReference>
<feature type="non-terminal residue" evidence="2">
    <location>
        <position position="169"/>
    </location>
</feature>